<evidence type="ECO:0000256" key="2">
    <source>
        <dbReference type="ARBA" id="ARBA00022448"/>
    </source>
</evidence>
<feature type="transmembrane region" description="Helical" evidence="7">
    <location>
        <begin position="289"/>
        <end position="311"/>
    </location>
</feature>
<dbReference type="InterPro" id="IPR020846">
    <property type="entry name" value="MFS_dom"/>
</dbReference>
<feature type="transmembrane region" description="Helical" evidence="7">
    <location>
        <begin position="323"/>
        <end position="343"/>
    </location>
</feature>
<evidence type="ECO:0000313" key="10">
    <source>
        <dbReference type="Proteomes" id="UP000007431"/>
    </source>
</evidence>
<dbReference type="Proteomes" id="UP000007431">
    <property type="component" value="Unassembled WGS sequence"/>
</dbReference>
<dbReference type="Pfam" id="PF07690">
    <property type="entry name" value="MFS_1"/>
    <property type="match status" value="1"/>
</dbReference>
<accession>D8PVH9</accession>
<feature type="region of interest" description="Disordered" evidence="6">
    <location>
        <begin position="247"/>
        <end position="270"/>
    </location>
</feature>
<dbReference type="eggNOG" id="KOG2615">
    <property type="taxonomic scope" value="Eukaryota"/>
</dbReference>
<sequence length="490" mass="53435">MTASEETTPLLASDVEQSPERAAKKETPLPLRQLAIVYLIQFCEPLTGLVIYPFIAELVQETGITGGNDKATAFYAGIVESMFFFSEFMTCLQWGRLSDYYGRRPVLLFGPLGLALSMYGFGLSKTFWQLCIFRFLQGTFNGNIGVSKSVMAELTDSSNRARAFAMMPLMWSVADTLAPLIGALNNPASEYPNVFGGIKLFEEFPYFLPCAIAGTLSLFVFIFALFDLKETHPAKIRCSLEEQASREREASADGYGTFTDEPSTSSSPERAKVPPLSTLLRTPAVRRVLIVYAFLCFFEMALASLLPIILYTRIPDGGLGLSSHQIGVVLAAWGAYNVFFQFFASPRLTDRLGAFKMQVITQGAIPLIFVLFPLENALARAAGGFGGSVQALLVVHLMVMSLIYVSYGTIHMFIVESSPTNDALGAVNGLAQTTATLIRTFAPWAATSLFSLSLERQLAGGNLVYIILGFVALGGAASAFVLLPRRLHHD</sequence>
<name>D8PVH9_SCHCM</name>
<evidence type="ECO:0000259" key="8">
    <source>
        <dbReference type="PROSITE" id="PS50850"/>
    </source>
</evidence>
<keyword evidence="4 7" id="KW-1133">Transmembrane helix</keyword>
<evidence type="ECO:0000256" key="5">
    <source>
        <dbReference type="ARBA" id="ARBA00023136"/>
    </source>
</evidence>
<dbReference type="EMBL" id="GL377303">
    <property type="protein sequence ID" value="EFJ00042.1"/>
    <property type="molecule type" value="Genomic_DNA"/>
</dbReference>
<dbReference type="VEuPathDB" id="FungiDB:SCHCODRAFT_02607662"/>
<feature type="transmembrane region" description="Helical" evidence="7">
    <location>
        <begin position="355"/>
        <end position="374"/>
    </location>
</feature>
<feature type="transmembrane region" description="Helical" evidence="7">
    <location>
        <begin position="34"/>
        <end position="55"/>
    </location>
</feature>
<evidence type="ECO:0000256" key="4">
    <source>
        <dbReference type="ARBA" id="ARBA00022989"/>
    </source>
</evidence>
<protein>
    <recommendedName>
        <fullName evidence="8">Major facilitator superfamily (MFS) profile domain-containing protein</fullName>
    </recommendedName>
</protein>
<proteinExistence type="predicted"/>
<dbReference type="CDD" id="cd17330">
    <property type="entry name" value="MFS_SLC46_TetA_like"/>
    <property type="match status" value="1"/>
</dbReference>
<dbReference type="Gene3D" id="1.20.1250.20">
    <property type="entry name" value="MFS general substrate transporter like domains"/>
    <property type="match status" value="1"/>
</dbReference>
<dbReference type="PANTHER" id="PTHR23504:SF15">
    <property type="entry name" value="MAJOR FACILITATOR SUPERFAMILY (MFS) PROFILE DOMAIN-CONTAINING PROTEIN"/>
    <property type="match status" value="1"/>
</dbReference>
<keyword evidence="2" id="KW-0813">Transport</keyword>
<feature type="transmembrane region" description="Helical" evidence="7">
    <location>
        <begin position="462"/>
        <end position="483"/>
    </location>
</feature>
<evidence type="ECO:0000256" key="6">
    <source>
        <dbReference type="SAM" id="MobiDB-lite"/>
    </source>
</evidence>
<dbReference type="HOGENOM" id="CLU_001265_54_6_1"/>
<organism evidence="10">
    <name type="scientific">Schizophyllum commune (strain H4-8 / FGSC 9210)</name>
    <name type="common">Split gill fungus</name>
    <dbReference type="NCBI Taxonomy" id="578458"/>
    <lineage>
        <taxon>Eukaryota</taxon>
        <taxon>Fungi</taxon>
        <taxon>Dikarya</taxon>
        <taxon>Basidiomycota</taxon>
        <taxon>Agaricomycotina</taxon>
        <taxon>Agaricomycetes</taxon>
        <taxon>Agaricomycetidae</taxon>
        <taxon>Agaricales</taxon>
        <taxon>Schizophyllaceae</taxon>
        <taxon>Schizophyllum</taxon>
    </lineage>
</organism>
<comment type="subcellular location">
    <subcellularLocation>
        <location evidence="1">Membrane</location>
        <topology evidence="1">Multi-pass membrane protein</topology>
    </subcellularLocation>
</comment>
<dbReference type="AlphaFoldDB" id="D8PVH9"/>
<keyword evidence="5 7" id="KW-0472">Membrane</keyword>
<dbReference type="GO" id="GO:0016020">
    <property type="term" value="C:membrane"/>
    <property type="evidence" value="ECO:0007669"/>
    <property type="project" value="UniProtKB-SubCell"/>
</dbReference>
<evidence type="ECO:0000256" key="1">
    <source>
        <dbReference type="ARBA" id="ARBA00004141"/>
    </source>
</evidence>
<dbReference type="PANTHER" id="PTHR23504">
    <property type="entry name" value="MAJOR FACILITATOR SUPERFAMILY DOMAIN-CONTAINING PROTEIN 10"/>
    <property type="match status" value="1"/>
</dbReference>
<gene>
    <name evidence="9" type="ORF">SCHCODRAFT_74151</name>
</gene>
<feature type="transmembrane region" description="Helical" evidence="7">
    <location>
        <begin position="75"/>
        <end position="94"/>
    </location>
</feature>
<evidence type="ECO:0000313" key="9">
    <source>
        <dbReference type="EMBL" id="EFJ00042.1"/>
    </source>
</evidence>
<dbReference type="InterPro" id="IPR011701">
    <property type="entry name" value="MFS"/>
</dbReference>
<feature type="transmembrane region" description="Helical" evidence="7">
    <location>
        <begin position="423"/>
        <end position="442"/>
    </location>
</feature>
<feature type="domain" description="Major facilitator superfamily (MFS) profile" evidence="8">
    <location>
        <begin position="33"/>
        <end position="487"/>
    </location>
</feature>
<feature type="transmembrane region" description="Helical" evidence="7">
    <location>
        <begin position="106"/>
        <end position="121"/>
    </location>
</feature>
<dbReference type="InParanoid" id="D8PVH9"/>
<keyword evidence="3 7" id="KW-0812">Transmembrane</keyword>
<reference evidence="9 10" key="1">
    <citation type="journal article" date="2010" name="Nat. Biotechnol.">
        <title>Genome sequence of the model mushroom Schizophyllum commune.</title>
        <authorList>
            <person name="Ohm R.A."/>
            <person name="de Jong J.F."/>
            <person name="Lugones L.G."/>
            <person name="Aerts A."/>
            <person name="Kothe E."/>
            <person name="Stajich J.E."/>
            <person name="de Vries R.P."/>
            <person name="Record E."/>
            <person name="Levasseur A."/>
            <person name="Baker S.E."/>
            <person name="Bartholomew K.A."/>
            <person name="Coutinho P.M."/>
            <person name="Erdmann S."/>
            <person name="Fowler T.J."/>
            <person name="Gathman A.C."/>
            <person name="Lombard V."/>
            <person name="Henrissat B."/>
            <person name="Knabe N."/>
            <person name="Kuees U."/>
            <person name="Lilly W.W."/>
            <person name="Lindquist E."/>
            <person name="Lucas S."/>
            <person name="Magnuson J.K."/>
            <person name="Piumi F."/>
            <person name="Raudaskoski M."/>
            <person name="Salamov A."/>
            <person name="Schmutz J."/>
            <person name="Schwarze F.W.M.R."/>
            <person name="vanKuyk P.A."/>
            <person name="Horton J.S."/>
            <person name="Grigoriev I.V."/>
            <person name="Woesten H.A.B."/>
        </authorList>
    </citation>
    <scope>NUCLEOTIDE SEQUENCE [LARGE SCALE GENOMIC DNA]</scope>
    <source>
        <strain evidence="10">H4-8 / FGSC 9210</strain>
    </source>
</reference>
<dbReference type="SUPFAM" id="SSF103473">
    <property type="entry name" value="MFS general substrate transporter"/>
    <property type="match status" value="1"/>
</dbReference>
<feature type="transmembrane region" description="Helical" evidence="7">
    <location>
        <begin position="204"/>
        <end position="226"/>
    </location>
</feature>
<evidence type="ECO:0000256" key="7">
    <source>
        <dbReference type="SAM" id="Phobius"/>
    </source>
</evidence>
<feature type="region of interest" description="Disordered" evidence="6">
    <location>
        <begin position="1"/>
        <end position="24"/>
    </location>
</feature>
<keyword evidence="10" id="KW-1185">Reference proteome</keyword>
<dbReference type="PROSITE" id="PS50850">
    <property type="entry name" value="MFS"/>
    <property type="match status" value="1"/>
</dbReference>
<evidence type="ECO:0000256" key="3">
    <source>
        <dbReference type="ARBA" id="ARBA00022692"/>
    </source>
</evidence>
<dbReference type="InterPro" id="IPR036259">
    <property type="entry name" value="MFS_trans_sf"/>
</dbReference>
<dbReference type="GO" id="GO:0022857">
    <property type="term" value="F:transmembrane transporter activity"/>
    <property type="evidence" value="ECO:0007669"/>
    <property type="project" value="InterPro"/>
</dbReference>
<dbReference type="OMA" id="CSRPTQE"/>
<feature type="transmembrane region" description="Helical" evidence="7">
    <location>
        <begin position="394"/>
        <end position="414"/>
    </location>
</feature>